<dbReference type="InterPro" id="IPR036701">
    <property type="entry name" value="RraB-like_sf"/>
</dbReference>
<evidence type="ECO:0000259" key="1">
    <source>
        <dbReference type="Pfam" id="PF06877"/>
    </source>
</evidence>
<dbReference type="Gene3D" id="3.30.70.970">
    <property type="entry name" value="RraB-like"/>
    <property type="match status" value="1"/>
</dbReference>
<name>A0A974S5F2_9SPHN</name>
<dbReference type="SUPFAM" id="SSF89946">
    <property type="entry name" value="Hypothetical protein VC0424"/>
    <property type="match status" value="1"/>
</dbReference>
<sequence>MTLPEVSPERLAEEWAADKDVLASLRENGDVREIVRAVDVSFRGSDEALDRLEESAGELGFEVIEREADEDNEMSLFLGCEQATDDASIKALTVRCLQIELLYDVEYDGWGCTAEDGSAEDGSGEDGRN</sequence>
<dbReference type="AlphaFoldDB" id="A0A974S5F2"/>
<dbReference type="InterPro" id="IPR009671">
    <property type="entry name" value="RraB_dom"/>
</dbReference>
<proteinExistence type="predicted"/>
<gene>
    <name evidence="2" type="ORF">H5J25_08510</name>
</gene>
<dbReference type="Proteomes" id="UP000595894">
    <property type="component" value="Chromosome"/>
</dbReference>
<accession>A0A974S5F2</accession>
<reference evidence="3" key="1">
    <citation type="submission" date="2020-09" db="EMBL/GenBank/DDBJ databases">
        <title>Sphingomonas sp., a new species isolated from pork steak.</title>
        <authorList>
            <person name="Heidler von Heilborn D."/>
        </authorList>
    </citation>
    <scope>NUCLEOTIDE SEQUENCE [LARGE SCALE GENOMIC DNA]</scope>
</reference>
<dbReference type="KEGG" id="sari:H5J25_08510"/>
<dbReference type="EMBL" id="CP061035">
    <property type="protein sequence ID" value="QQV78628.1"/>
    <property type="molecule type" value="Genomic_DNA"/>
</dbReference>
<dbReference type="RefSeq" id="WP_202095658.1">
    <property type="nucleotide sequence ID" value="NZ_CP061035.1"/>
</dbReference>
<feature type="domain" description="Regulator of ribonuclease activity B" evidence="1">
    <location>
        <begin position="15"/>
        <end position="112"/>
    </location>
</feature>
<keyword evidence="3" id="KW-1185">Reference proteome</keyword>
<evidence type="ECO:0000313" key="3">
    <source>
        <dbReference type="Proteomes" id="UP000595894"/>
    </source>
</evidence>
<protein>
    <submittedName>
        <fullName evidence="2">Ribonuclease E inhibitor RraB</fullName>
    </submittedName>
</protein>
<dbReference type="Pfam" id="PF06877">
    <property type="entry name" value="RraB"/>
    <property type="match status" value="1"/>
</dbReference>
<organism evidence="2 3">
    <name type="scientific">Sphingomonas aliaeris</name>
    <dbReference type="NCBI Taxonomy" id="2759526"/>
    <lineage>
        <taxon>Bacteria</taxon>
        <taxon>Pseudomonadati</taxon>
        <taxon>Pseudomonadota</taxon>
        <taxon>Alphaproteobacteria</taxon>
        <taxon>Sphingomonadales</taxon>
        <taxon>Sphingomonadaceae</taxon>
        <taxon>Sphingomonas</taxon>
    </lineage>
</organism>
<evidence type="ECO:0000313" key="2">
    <source>
        <dbReference type="EMBL" id="QQV78628.1"/>
    </source>
</evidence>